<organism evidence="1 2">
    <name type="scientific">Canna indica</name>
    <name type="common">Indian-shot</name>
    <dbReference type="NCBI Taxonomy" id="4628"/>
    <lineage>
        <taxon>Eukaryota</taxon>
        <taxon>Viridiplantae</taxon>
        <taxon>Streptophyta</taxon>
        <taxon>Embryophyta</taxon>
        <taxon>Tracheophyta</taxon>
        <taxon>Spermatophyta</taxon>
        <taxon>Magnoliopsida</taxon>
        <taxon>Liliopsida</taxon>
        <taxon>Zingiberales</taxon>
        <taxon>Cannaceae</taxon>
        <taxon>Canna</taxon>
    </lineage>
</organism>
<dbReference type="EMBL" id="CP136897">
    <property type="protein sequence ID" value="WOL17151.1"/>
    <property type="molecule type" value="Genomic_DNA"/>
</dbReference>
<name>A0AAQ3QLH9_9LILI</name>
<keyword evidence="2" id="KW-1185">Reference proteome</keyword>
<protein>
    <submittedName>
        <fullName evidence="1">Uncharacterized protein</fullName>
    </submittedName>
</protein>
<evidence type="ECO:0000313" key="1">
    <source>
        <dbReference type="EMBL" id="WOL17151.1"/>
    </source>
</evidence>
<sequence length="180" mass="19477">MYPVCEGRRGKKTELPFEKTQFEGGVFRVGRVLSLPKTAPLSRGTGVAPHIRISSLTLPKMALFHAFLSLLLAAVLLSDSTPGELATYAVADKDWSFAPLVATGDSELPAASRVSASPSLSLYQSLLPLTLSLSREQRTPIRVQCLVKQTGYKVLSQDTCCPVMSTTAVLCWAFCETNNL</sequence>
<dbReference type="AlphaFoldDB" id="A0AAQ3QLH9"/>
<evidence type="ECO:0000313" key="2">
    <source>
        <dbReference type="Proteomes" id="UP001327560"/>
    </source>
</evidence>
<proteinExistence type="predicted"/>
<accession>A0AAQ3QLH9</accession>
<dbReference type="Proteomes" id="UP001327560">
    <property type="component" value="Chromosome 8"/>
</dbReference>
<reference evidence="1 2" key="1">
    <citation type="submission" date="2023-10" db="EMBL/GenBank/DDBJ databases">
        <title>Chromosome-scale genome assembly provides insights into flower coloration mechanisms of Canna indica.</title>
        <authorList>
            <person name="Li C."/>
        </authorList>
    </citation>
    <scope>NUCLEOTIDE SEQUENCE [LARGE SCALE GENOMIC DNA]</scope>
    <source>
        <tissue evidence="1">Flower</tissue>
    </source>
</reference>
<gene>
    <name evidence="1" type="ORF">Cni_G25940</name>
</gene>